<organism evidence="2 3">
    <name type="scientific">Nitrosomonas ureae</name>
    <dbReference type="NCBI Taxonomy" id="44577"/>
    <lineage>
        <taxon>Bacteria</taxon>
        <taxon>Pseudomonadati</taxon>
        <taxon>Pseudomonadota</taxon>
        <taxon>Betaproteobacteria</taxon>
        <taxon>Nitrosomonadales</taxon>
        <taxon>Nitrosomonadaceae</taxon>
        <taxon>Nitrosomonas</taxon>
    </lineage>
</organism>
<dbReference type="Proteomes" id="UP000236753">
    <property type="component" value="Unassembled WGS sequence"/>
</dbReference>
<dbReference type="InterPro" id="IPR027849">
    <property type="entry name" value="DUF4434"/>
</dbReference>
<accession>A0A1H5YBU9</accession>
<evidence type="ECO:0000259" key="1">
    <source>
        <dbReference type="Pfam" id="PF14488"/>
    </source>
</evidence>
<evidence type="ECO:0000313" key="3">
    <source>
        <dbReference type="Proteomes" id="UP000236753"/>
    </source>
</evidence>
<dbReference type="EMBL" id="FNUX01000047">
    <property type="protein sequence ID" value="SEG21579.1"/>
    <property type="molecule type" value="Genomic_DNA"/>
</dbReference>
<name>A0A1H5YBU9_9PROT</name>
<proteinExistence type="predicted"/>
<gene>
    <name evidence="2" type="ORF">SAMN05216334_1473</name>
</gene>
<sequence>MKVNIGLVHDYEYWNQITKNSNHIKTYLDNLLSRSKLAADQITSIAINYKSFNGWYITEEVDDINWKDDYKKELLFSYLERLGDSLEKLTPGYQIAISGFCNGQIEINEFNKFWNQLLKRTKINLVLFQDGIGTNKLTFSNLPDYLAAFKKAAIDNQRELGVIVEIFRQTDGYPINKKTFRAVPANLYRINRQRQLASKFSPNIIAFSIPDYMMPIAGNAGKFLYNRYLENIKDN</sequence>
<dbReference type="AlphaFoldDB" id="A0A1H5YBU9"/>
<protein>
    <recommendedName>
        <fullName evidence="1">DUF4434 domain-containing protein</fullName>
    </recommendedName>
</protein>
<reference evidence="2 3" key="1">
    <citation type="submission" date="2016-10" db="EMBL/GenBank/DDBJ databases">
        <authorList>
            <person name="de Groot N.N."/>
        </authorList>
    </citation>
    <scope>NUCLEOTIDE SEQUENCE [LARGE SCALE GENOMIC DNA]</scope>
    <source>
        <strain evidence="2 3">Nm13</strain>
    </source>
</reference>
<feature type="domain" description="DUF4434" evidence="1">
    <location>
        <begin position="1"/>
        <end position="215"/>
    </location>
</feature>
<evidence type="ECO:0000313" key="2">
    <source>
        <dbReference type="EMBL" id="SEG21579.1"/>
    </source>
</evidence>
<dbReference type="Pfam" id="PF14488">
    <property type="entry name" value="DUF4434"/>
    <property type="match status" value="1"/>
</dbReference>
<dbReference type="Gene3D" id="3.20.20.80">
    <property type="entry name" value="Glycosidases"/>
    <property type="match status" value="1"/>
</dbReference>